<dbReference type="CDD" id="cd06257">
    <property type="entry name" value="DnaJ"/>
    <property type="match status" value="1"/>
</dbReference>
<keyword evidence="4" id="KW-1185">Reference proteome</keyword>
<dbReference type="InterPro" id="IPR052812">
    <property type="entry name" value="Plant_DnaJ_domain"/>
</dbReference>
<name>A0A5B8MKY8_9CHLO</name>
<sequence length="445" mass="50884">MPVDDGGLRGQVLEDLPDLEEVGAEDLKAEAEFEKQEAARLAGMPSEAKEEKPDLYDVLGVPRNATDAEIRSAYKKEAIKWHPDKNRHQEELAEEKFKEITVAYGIISDPGKRRKYDMQGYAGLEESDMMKFEVDTSNLGTMGNVFASMFTKLGVADIKSKVSQSVLDEMENGEFKKLRELKFGEPISKTVKKQGANYFKLVVTQEDIDAGFGVHVKSPGSKFKLLLLEKFEHKNREIMDIKIQEDSLKTEFGKKNHFAGIFFLDFPTYNMGPEPSVMVQAEDPESVLFRRMDRCQPRGTCQVHPGEMIFAVYGDNFIKSSSYTIEAIRQTDYADFFSRIKIIEENLMKRRAIVAKFEQAYYQTKKTWQLAQLRFNAEMKHMDKCMNARDQLYQALSFKDKQEKLVREEKFQREKQEKEKEKEEGKASGSSSNSGGGGGFFSFFS</sequence>
<reference evidence="3 4" key="1">
    <citation type="submission" date="2018-07" db="EMBL/GenBank/DDBJ databases">
        <title>The complete nuclear genome of the prasinophyte Chloropicon primus (CCMP1205).</title>
        <authorList>
            <person name="Pombert J.-F."/>
            <person name="Otis C."/>
            <person name="Turmel M."/>
            <person name="Lemieux C."/>
        </authorList>
    </citation>
    <scope>NUCLEOTIDE SEQUENCE [LARGE SCALE GENOMIC DNA]</scope>
    <source>
        <strain evidence="3 4">CCMP1205</strain>
    </source>
</reference>
<feature type="region of interest" description="Disordered" evidence="1">
    <location>
        <begin position="33"/>
        <end position="53"/>
    </location>
</feature>
<feature type="region of interest" description="Disordered" evidence="1">
    <location>
        <begin position="1"/>
        <end position="21"/>
    </location>
</feature>
<dbReference type="PROSITE" id="PS50076">
    <property type="entry name" value="DNAJ_2"/>
    <property type="match status" value="1"/>
</dbReference>
<proteinExistence type="predicted"/>
<accession>A0A5B8MKY8</accession>
<dbReference type="STRING" id="1764295.A0A5B8MKY8"/>
<gene>
    <name evidence="3" type="ORF">A3770_04p34590</name>
</gene>
<protein>
    <submittedName>
        <fullName evidence="3">Chaperone DnaJ-like protein</fullName>
    </submittedName>
</protein>
<feature type="compositionally biased region" description="Gly residues" evidence="1">
    <location>
        <begin position="434"/>
        <end position="445"/>
    </location>
</feature>
<evidence type="ECO:0000313" key="3">
    <source>
        <dbReference type="EMBL" id="QDZ20941.1"/>
    </source>
</evidence>
<dbReference type="InterPro" id="IPR036869">
    <property type="entry name" value="J_dom_sf"/>
</dbReference>
<feature type="domain" description="J" evidence="2">
    <location>
        <begin position="54"/>
        <end position="120"/>
    </location>
</feature>
<dbReference type="PANTHER" id="PTHR44272:SF3">
    <property type="entry name" value="J DOMAIN-CONTAINING PROTEIN"/>
    <property type="match status" value="1"/>
</dbReference>
<feature type="region of interest" description="Disordered" evidence="1">
    <location>
        <begin position="409"/>
        <end position="445"/>
    </location>
</feature>
<dbReference type="SUPFAM" id="SSF46565">
    <property type="entry name" value="Chaperone J-domain"/>
    <property type="match status" value="1"/>
</dbReference>
<dbReference type="AlphaFoldDB" id="A0A5B8MKY8"/>
<dbReference type="Proteomes" id="UP000316726">
    <property type="component" value="Chromosome 4"/>
</dbReference>
<organism evidence="3 4">
    <name type="scientific">Chloropicon primus</name>
    <dbReference type="NCBI Taxonomy" id="1764295"/>
    <lineage>
        <taxon>Eukaryota</taxon>
        <taxon>Viridiplantae</taxon>
        <taxon>Chlorophyta</taxon>
        <taxon>Chloropicophyceae</taxon>
        <taxon>Chloropicales</taxon>
        <taxon>Chloropicaceae</taxon>
        <taxon>Chloropicon</taxon>
    </lineage>
</organism>
<evidence type="ECO:0000259" key="2">
    <source>
        <dbReference type="PROSITE" id="PS50076"/>
    </source>
</evidence>
<evidence type="ECO:0000313" key="4">
    <source>
        <dbReference type="Proteomes" id="UP000316726"/>
    </source>
</evidence>
<dbReference type="Gene3D" id="1.10.287.110">
    <property type="entry name" value="DnaJ domain"/>
    <property type="match status" value="1"/>
</dbReference>
<dbReference type="SMART" id="SM00271">
    <property type="entry name" value="DnaJ"/>
    <property type="match status" value="1"/>
</dbReference>
<dbReference type="Pfam" id="PF00226">
    <property type="entry name" value="DnaJ"/>
    <property type="match status" value="1"/>
</dbReference>
<dbReference type="InterPro" id="IPR001623">
    <property type="entry name" value="DnaJ_domain"/>
</dbReference>
<evidence type="ECO:0000256" key="1">
    <source>
        <dbReference type="SAM" id="MobiDB-lite"/>
    </source>
</evidence>
<dbReference type="PRINTS" id="PR00625">
    <property type="entry name" value="JDOMAIN"/>
</dbReference>
<dbReference type="OrthoDB" id="10250354at2759"/>
<feature type="compositionally biased region" description="Basic and acidic residues" evidence="1">
    <location>
        <begin position="409"/>
        <end position="426"/>
    </location>
</feature>
<dbReference type="EMBL" id="CP031037">
    <property type="protein sequence ID" value="QDZ20941.1"/>
    <property type="molecule type" value="Genomic_DNA"/>
</dbReference>
<dbReference type="PANTHER" id="PTHR44272">
    <property type="entry name" value="DNAJ DOMAIN (PROKARYOTIC HEAT SHOCK PROTEIN)"/>
    <property type="match status" value="1"/>
</dbReference>